<evidence type="ECO:0000259" key="1">
    <source>
        <dbReference type="SMART" id="SM00507"/>
    </source>
</evidence>
<sequence length="329" mass="36290">MNHIEFREDNAGFLEWTSKNPHGFVLNVFPENRKRTKIHRASCSHLKEIGSMHLKVCATQPFTLADWGKVHHFVNGHVPFCGACLRGMHLPNDNARPCSVSPKPLASPPPLIHFQNDEAGYNAWLLAHPDGFVMNVRHPPEKHRLILHKATCGNINDASVSDSEAPFTGGKYSKVCSLNHALIANWARDSIPGVTGYTHLCKNCKPDAPPIKADEVEKQRWGFERAVAISLDGGVEARRKRLAEAPTKPTVTYAFARLFQRNPDVVAEVLHNANGKCQGCGKAAPFHSKATGKPYLEVHHRTPLAEGGEDTVANAVALCPNCHRQQHFG</sequence>
<dbReference type="RefSeq" id="WP_244195493.1">
    <property type="nucleotide sequence ID" value="NZ_OCSU01000002.1"/>
</dbReference>
<dbReference type="GO" id="GO:0004519">
    <property type="term" value="F:endonuclease activity"/>
    <property type="evidence" value="ECO:0007669"/>
    <property type="project" value="UniProtKB-KW"/>
</dbReference>
<dbReference type="InterPro" id="IPR003615">
    <property type="entry name" value="HNH_nuc"/>
</dbReference>
<proteinExistence type="predicted"/>
<dbReference type="Pfam" id="PF01844">
    <property type="entry name" value="HNH"/>
    <property type="match status" value="1"/>
</dbReference>
<dbReference type="Proteomes" id="UP000219522">
    <property type="component" value="Unassembled WGS sequence"/>
</dbReference>
<comment type="caution">
    <text evidence="2">The sequence shown here is derived from an EMBL/GenBank/DDBJ whole genome shotgun (WGS) entry which is preliminary data.</text>
</comment>
<keyword evidence="2" id="KW-0540">Nuclease</keyword>
<dbReference type="Gene3D" id="1.10.30.50">
    <property type="match status" value="1"/>
</dbReference>
<dbReference type="GO" id="GO:0003676">
    <property type="term" value="F:nucleic acid binding"/>
    <property type="evidence" value="ECO:0007669"/>
    <property type="project" value="InterPro"/>
</dbReference>
<protein>
    <submittedName>
        <fullName evidence="2">HNH endonuclease</fullName>
    </submittedName>
</protein>
<name>A0A7Z7I9T3_9BURK</name>
<dbReference type="EMBL" id="OCSU01000002">
    <property type="protein sequence ID" value="SOE81974.1"/>
    <property type="molecule type" value="Genomic_DNA"/>
</dbReference>
<evidence type="ECO:0000313" key="3">
    <source>
        <dbReference type="Proteomes" id="UP000219522"/>
    </source>
</evidence>
<dbReference type="AlphaFoldDB" id="A0A7Z7I9T3"/>
<dbReference type="InterPro" id="IPR002711">
    <property type="entry name" value="HNH"/>
</dbReference>
<dbReference type="SMART" id="SM00507">
    <property type="entry name" value="HNHc"/>
    <property type="match status" value="1"/>
</dbReference>
<keyword evidence="3" id="KW-1185">Reference proteome</keyword>
<evidence type="ECO:0000313" key="2">
    <source>
        <dbReference type="EMBL" id="SOE81974.1"/>
    </source>
</evidence>
<dbReference type="GO" id="GO:0008270">
    <property type="term" value="F:zinc ion binding"/>
    <property type="evidence" value="ECO:0007669"/>
    <property type="project" value="InterPro"/>
</dbReference>
<dbReference type="CDD" id="cd00085">
    <property type="entry name" value="HNHc"/>
    <property type="match status" value="1"/>
</dbReference>
<feature type="domain" description="HNH nuclease" evidence="1">
    <location>
        <begin position="264"/>
        <end position="324"/>
    </location>
</feature>
<keyword evidence="2" id="KW-0378">Hydrolase</keyword>
<organism evidence="2 3">
    <name type="scientific">Caballeronia arationis</name>
    <dbReference type="NCBI Taxonomy" id="1777142"/>
    <lineage>
        <taxon>Bacteria</taxon>
        <taxon>Pseudomonadati</taxon>
        <taxon>Pseudomonadota</taxon>
        <taxon>Betaproteobacteria</taxon>
        <taxon>Burkholderiales</taxon>
        <taxon>Burkholderiaceae</taxon>
        <taxon>Caballeronia</taxon>
    </lineage>
</organism>
<keyword evidence="2" id="KW-0255">Endonuclease</keyword>
<gene>
    <name evidence="2" type="ORF">SAMN05446927_5277</name>
</gene>
<reference evidence="2 3" key="1">
    <citation type="submission" date="2017-09" db="EMBL/GenBank/DDBJ databases">
        <authorList>
            <person name="Varghese N."/>
            <person name="Submissions S."/>
        </authorList>
    </citation>
    <scope>NUCLEOTIDE SEQUENCE [LARGE SCALE GENOMIC DNA]</scope>
    <source>
        <strain evidence="2 3">OK806</strain>
    </source>
</reference>
<accession>A0A7Z7I9T3</accession>